<feature type="transmembrane region" description="Helical" evidence="1">
    <location>
        <begin position="161"/>
        <end position="183"/>
    </location>
</feature>
<keyword evidence="1" id="KW-1133">Transmembrane helix</keyword>
<gene>
    <name evidence="2" type="ORF">KGD84_30940</name>
</gene>
<dbReference type="EMBL" id="CP074133">
    <property type="protein sequence ID" value="QUX22656.1"/>
    <property type="molecule type" value="Genomic_DNA"/>
</dbReference>
<feature type="transmembrane region" description="Helical" evidence="1">
    <location>
        <begin position="56"/>
        <end position="78"/>
    </location>
</feature>
<evidence type="ECO:0000313" key="2">
    <source>
        <dbReference type="EMBL" id="QUX22656.1"/>
    </source>
</evidence>
<evidence type="ECO:0000256" key="1">
    <source>
        <dbReference type="SAM" id="Phobius"/>
    </source>
</evidence>
<feature type="transmembrane region" description="Helical" evidence="1">
    <location>
        <begin position="136"/>
        <end position="155"/>
    </location>
</feature>
<keyword evidence="1" id="KW-0812">Transmembrane</keyword>
<reference evidence="2 3" key="1">
    <citation type="submission" date="2021-05" db="EMBL/GenBank/DDBJ databases">
        <title>Direct Submission.</title>
        <authorList>
            <person name="Li K."/>
            <person name="Gao J."/>
        </authorList>
    </citation>
    <scope>NUCLEOTIDE SEQUENCE [LARGE SCALE GENOMIC DNA]</scope>
    <source>
        <strain evidence="2 3">Mg02</strain>
    </source>
</reference>
<evidence type="ECO:0000313" key="3">
    <source>
        <dbReference type="Proteomes" id="UP000676079"/>
    </source>
</evidence>
<protein>
    <submittedName>
        <fullName evidence="2">Uncharacterized protein</fullName>
    </submittedName>
</protein>
<sequence>MSGVPPRPLPGHLFPLPVQWYAQDHPRVYGAVLGAALGSVLLLPLVFALADERFGIPAPVLAAIGFLLTGLVTALGVWSAERDVRGATVDGDRERFREAQRLVREGRPGGDAETDRMAGRYARLVTASPLGHPVQAAALAGLLAIAILTAALHIADGRYPLAVPYAITAAAAALYLTVGMPLIEHRKKRARSLLSLIDPALPEEGP</sequence>
<dbReference type="Proteomes" id="UP000676079">
    <property type="component" value="Chromosome"/>
</dbReference>
<accession>A0ABX8BP66</accession>
<keyword evidence="3" id="KW-1185">Reference proteome</keyword>
<dbReference type="RefSeq" id="WP_220563872.1">
    <property type="nucleotide sequence ID" value="NZ_CP074133.1"/>
</dbReference>
<name>A0ABX8BP66_9ACTN</name>
<keyword evidence="1" id="KW-0472">Membrane</keyword>
<proteinExistence type="predicted"/>
<organism evidence="2 3">
    <name type="scientific">Nocardiopsis changdeensis</name>
    <dbReference type="NCBI Taxonomy" id="2831969"/>
    <lineage>
        <taxon>Bacteria</taxon>
        <taxon>Bacillati</taxon>
        <taxon>Actinomycetota</taxon>
        <taxon>Actinomycetes</taxon>
        <taxon>Streptosporangiales</taxon>
        <taxon>Nocardiopsidaceae</taxon>
        <taxon>Nocardiopsis</taxon>
    </lineage>
</organism>
<feature type="transmembrane region" description="Helical" evidence="1">
    <location>
        <begin position="28"/>
        <end position="50"/>
    </location>
</feature>